<feature type="non-terminal residue" evidence="1">
    <location>
        <position position="1"/>
    </location>
</feature>
<name>A0A392PL03_9FABA</name>
<reference evidence="1 2" key="1">
    <citation type="journal article" date="2018" name="Front. Plant Sci.">
        <title>Red Clover (Trifolium pratense) and Zigzag Clover (T. medium) - A Picture of Genomic Similarities and Differences.</title>
        <authorList>
            <person name="Dluhosova J."/>
            <person name="Istvanek J."/>
            <person name="Nedelnik J."/>
            <person name="Repkova J."/>
        </authorList>
    </citation>
    <scope>NUCLEOTIDE SEQUENCE [LARGE SCALE GENOMIC DNA]</scope>
    <source>
        <strain evidence="2">cv. 10/8</strain>
        <tissue evidence="1">Leaf</tissue>
    </source>
</reference>
<evidence type="ECO:0000313" key="2">
    <source>
        <dbReference type="Proteomes" id="UP000265520"/>
    </source>
</evidence>
<dbReference type="EMBL" id="LXQA010083056">
    <property type="protein sequence ID" value="MCI12179.1"/>
    <property type="molecule type" value="Genomic_DNA"/>
</dbReference>
<sequence length="57" mass="6607">VIESSEMVINGKTKEAVARSNEAIPIIWNNGRVIELSVFRVENRVEIKRVEWTRHDS</sequence>
<organism evidence="1 2">
    <name type="scientific">Trifolium medium</name>
    <dbReference type="NCBI Taxonomy" id="97028"/>
    <lineage>
        <taxon>Eukaryota</taxon>
        <taxon>Viridiplantae</taxon>
        <taxon>Streptophyta</taxon>
        <taxon>Embryophyta</taxon>
        <taxon>Tracheophyta</taxon>
        <taxon>Spermatophyta</taxon>
        <taxon>Magnoliopsida</taxon>
        <taxon>eudicotyledons</taxon>
        <taxon>Gunneridae</taxon>
        <taxon>Pentapetalae</taxon>
        <taxon>rosids</taxon>
        <taxon>fabids</taxon>
        <taxon>Fabales</taxon>
        <taxon>Fabaceae</taxon>
        <taxon>Papilionoideae</taxon>
        <taxon>50 kb inversion clade</taxon>
        <taxon>NPAAA clade</taxon>
        <taxon>Hologalegina</taxon>
        <taxon>IRL clade</taxon>
        <taxon>Trifolieae</taxon>
        <taxon>Trifolium</taxon>
    </lineage>
</organism>
<dbReference type="AlphaFoldDB" id="A0A392PL03"/>
<dbReference type="Proteomes" id="UP000265520">
    <property type="component" value="Unassembled WGS sequence"/>
</dbReference>
<protein>
    <submittedName>
        <fullName evidence="1">Uncharacterized protein</fullName>
    </submittedName>
</protein>
<keyword evidence="2" id="KW-1185">Reference proteome</keyword>
<evidence type="ECO:0000313" key="1">
    <source>
        <dbReference type="EMBL" id="MCI12179.1"/>
    </source>
</evidence>
<accession>A0A392PL03</accession>
<comment type="caution">
    <text evidence="1">The sequence shown here is derived from an EMBL/GenBank/DDBJ whole genome shotgun (WGS) entry which is preliminary data.</text>
</comment>
<proteinExistence type="predicted"/>